<evidence type="ECO:0000313" key="2">
    <source>
        <dbReference type="Proteomes" id="UP001589709"/>
    </source>
</evidence>
<reference evidence="1 2" key="1">
    <citation type="submission" date="2024-09" db="EMBL/GenBank/DDBJ databases">
        <authorList>
            <person name="Sun Q."/>
            <person name="Mori K."/>
        </authorList>
    </citation>
    <scope>NUCLEOTIDE SEQUENCE [LARGE SCALE GENOMIC DNA]</scope>
    <source>
        <strain evidence="1 2">JCM 6917</strain>
    </source>
</reference>
<proteinExistence type="predicted"/>
<dbReference type="RefSeq" id="WP_381347769.1">
    <property type="nucleotide sequence ID" value="NZ_JBHMCY010000037.1"/>
</dbReference>
<evidence type="ECO:0000313" key="1">
    <source>
        <dbReference type="EMBL" id="MFB9464931.1"/>
    </source>
</evidence>
<dbReference type="EMBL" id="JBHMCY010000037">
    <property type="protein sequence ID" value="MFB9464931.1"/>
    <property type="molecule type" value="Genomic_DNA"/>
</dbReference>
<dbReference type="Proteomes" id="UP001589709">
    <property type="component" value="Unassembled WGS sequence"/>
</dbReference>
<comment type="caution">
    <text evidence="1">The sequence shown here is derived from an EMBL/GenBank/DDBJ whole genome shotgun (WGS) entry which is preliminary data.</text>
</comment>
<gene>
    <name evidence="1" type="ORF">ACFF45_20000</name>
</gene>
<protein>
    <submittedName>
        <fullName evidence="1">Uncharacterized protein</fullName>
    </submittedName>
</protein>
<organism evidence="1 2">
    <name type="scientific">Streptomyces cinereospinus</name>
    <dbReference type="NCBI Taxonomy" id="285561"/>
    <lineage>
        <taxon>Bacteria</taxon>
        <taxon>Bacillati</taxon>
        <taxon>Actinomycetota</taxon>
        <taxon>Actinomycetes</taxon>
        <taxon>Kitasatosporales</taxon>
        <taxon>Streptomycetaceae</taxon>
        <taxon>Streptomyces</taxon>
    </lineage>
</organism>
<accession>A0ABV5N3Z4</accession>
<keyword evidence="2" id="KW-1185">Reference proteome</keyword>
<sequence length="724" mass="78872">MGKRERRRRRERAQQQAADRNIAADLVTVQPSEEDPHLKVIVAADASSEVRSTCVAYWALAPDGAWKHAVPDPSTTATVSANSYAVALRLTCSQCGRPVSVRTRRQLARLQSPGRRCASCTSSVVPRPTDGEATTSIERNDEAEPQALIPRPVIEPVPEAPEELVTLGRRYWEIVSRDPNSACVAWRFRAASLEGHGWGKPHVAAAAGVRAILPDRSCRRCGGPLTLTSRWAYQQLFEGGDPGCVDCTPRMQDALRRLHDPEHVAERTALQEQAQRARTEQDIKRQWSAQQREAIRERYPVRHLQEAPIPHAGVRTELTALALLRYAASANPLGPVDLWEAPLLPEPQLVAGAVAETVRAGLLAVHPDSVTGAFTWEEPRTAEEALARAGGDLDAVGQPELSDRYYPTRAAHYSPYGSSLGTGAAALDAHLIDRLNPGRMTLERQHELLGVLVELIAREAMRYFDYQLQVRHLPAVPDTHFVRLRDATERAAEALSLGEINNLAWRAAVRAADAAQIYPGAPRANMSTHAVNRFEAYVQDAVGGGLDYPLKPYTNSNVELSAATRTLFYTVLDKNPVTTSRADAEREMPPAVLSVAPGGDTSPDTVQPLPLDTSLAWLRRHPEGWTPEGFIAYLQGLQNLDDGPETNTSAPVLAEAAMSLATVWRDLAGATGDARAAALGAASAARLMTTPVTYDLVSGYCGQWIIDGFVTESEARRGRKPGDD</sequence>
<name>A0ABV5N3Z4_9ACTN</name>